<dbReference type="PANTHER" id="PTHR11003">
    <property type="entry name" value="POTASSIUM CHANNEL, SUBFAMILY K"/>
    <property type="match status" value="1"/>
</dbReference>
<feature type="coiled-coil region" evidence="9">
    <location>
        <begin position="30"/>
        <end position="57"/>
    </location>
</feature>
<evidence type="ECO:0000256" key="8">
    <source>
        <dbReference type="RuleBase" id="RU003857"/>
    </source>
</evidence>
<evidence type="ECO:0000313" key="12">
    <source>
        <dbReference type="EMBL" id="KAK2546973.1"/>
    </source>
</evidence>
<keyword evidence="13" id="KW-1185">Reference proteome</keyword>
<dbReference type="GO" id="GO:0015271">
    <property type="term" value="F:outward rectifier potassium channel activity"/>
    <property type="evidence" value="ECO:0007669"/>
    <property type="project" value="TreeGrafter"/>
</dbReference>
<evidence type="ECO:0000313" key="13">
    <source>
        <dbReference type="Proteomes" id="UP001249851"/>
    </source>
</evidence>
<dbReference type="EMBL" id="JARQWQ010000233">
    <property type="protein sequence ID" value="KAK2546973.1"/>
    <property type="molecule type" value="Genomic_DNA"/>
</dbReference>
<evidence type="ECO:0000256" key="1">
    <source>
        <dbReference type="ARBA" id="ARBA00004141"/>
    </source>
</evidence>
<dbReference type="AlphaFoldDB" id="A0AAD9PQ72"/>
<dbReference type="Proteomes" id="UP001249851">
    <property type="component" value="Unassembled WGS sequence"/>
</dbReference>
<dbReference type="GO" id="GO:0005886">
    <property type="term" value="C:plasma membrane"/>
    <property type="evidence" value="ECO:0007669"/>
    <property type="project" value="TreeGrafter"/>
</dbReference>
<keyword evidence="5 8" id="KW-0406">Ion transport</keyword>
<feature type="transmembrane region" description="Helical" evidence="10">
    <location>
        <begin position="109"/>
        <end position="128"/>
    </location>
</feature>
<protein>
    <submittedName>
        <fullName evidence="12">Two pore potassium channel protein sup-9</fullName>
    </submittedName>
</protein>
<evidence type="ECO:0000256" key="5">
    <source>
        <dbReference type="ARBA" id="ARBA00023065"/>
    </source>
</evidence>
<reference evidence="12" key="1">
    <citation type="journal article" date="2023" name="G3 (Bethesda)">
        <title>Whole genome assembly and annotation of the endangered Caribbean coral Acropora cervicornis.</title>
        <authorList>
            <person name="Selwyn J.D."/>
            <person name="Vollmer S.V."/>
        </authorList>
    </citation>
    <scope>NUCLEOTIDE SEQUENCE</scope>
    <source>
        <strain evidence="12">K2</strain>
    </source>
</reference>
<feature type="domain" description="Potassium channel" evidence="11">
    <location>
        <begin position="66"/>
        <end position="136"/>
    </location>
</feature>
<comment type="subcellular location">
    <subcellularLocation>
        <location evidence="1">Membrane</location>
        <topology evidence="1">Multi-pass membrane protein</topology>
    </subcellularLocation>
</comment>
<reference evidence="12" key="2">
    <citation type="journal article" date="2023" name="Science">
        <title>Genomic signatures of disease resistance in endangered staghorn corals.</title>
        <authorList>
            <person name="Vollmer S.V."/>
            <person name="Selwyn J.D."/>
            <person name="Despard B.A."/>
            <person name="Roesel C.L."/>
        </authorList>
    </citation>
    <scope>NUCLEOTIDE SEQUENCE</scope>
    <source>
        <strain evidence="12">K2</strain>
    </source>
</reference>
<comment type="similarity">
    <text evidence="8">Belongs to the two pore domain potassium channel (TC 1.A.1.8) family.</text>
</comment>
<keyword evidence="9" id="KW-0175">Coiled coil</keyword>
<evidence type="ECO:0000256" key="7">
    <source>
        <dbReference type="ARBA" id="ARBA00023303"/>
    </source>
</evidence>
<evidence type="ECO:0000256" key="4">
    <source>
        <dbReference type="ARBA" id="ARBA00022989"/>
    </source>
</evidence>
<dbReference type="Pfam" id="PF07885">
    <property type="entry name" value="Ion_trans_2"/>
    <property type="match status" value="1"/>
</dbReference>
<evidence type="ECO:0000256" key="10">
    <source>
        <dbReference type="SAM" id="Phobius"/>
    </source>
</evidence>
<keyword evidence="7 8" id="KW-0407">Ion channel</keyword>
<dbReference type="GO" id="GO:0022841">
    <property type="term" value="F:potassium ion leak channel activity"/>
    <property type="evidence" value="ECO:0007669"/>
    <property type="project" value="TreeGrafter"/>
</dbReference>
<dbReference type="InterPro" id="IPR013099">
    <property type="entry name" value="K_chnl_dom"/>
</dbReference>
<evidence type="ECO:0000259" key="11">
    <source>
        <dbReference type="Pfam" id="PF07885"/>
    </source>
</evidence>
<evidence type="ECO:0000256" key="6">
    <source>
        <dbReference type="ARBA" id="ARBA00023136"/>
    </source>
</evidence>
<dbReference type="SUPFAM" id="SSF81324">
    <property type="entry name" value="Voltage-gated potassium channels"/>
    <property type="match status" value="2"/>
</dbReference>
<feature type="transmembrane region" description="Helical" evidence="10">
    <location>
        <begin position="211"/>
        <end position="237"/>
    </location>
</feature>
<keyword evidence="2 8" id="KW-0813">Transport</keyword>
<keyword evidence="6 10" id="KW-0472">Membrane</keyword>
<feature type="transmembrane region" description="Helical" evidence="10">
    <location>
        <begin position="12"/>
        <end position="29"/>
    </location>
</feature>
<name>A0AAD9PQ72_ACRCE</name>
<sequence length="287" mass="32399">MSSQGKKLMKRILLFLVYGFAGAGVFTFLEKREETNKEKAKRMLQQLKNNFSMHQDITDQEFERFATALYKAIRVNKTLDWSYFRAVDFTYSALTTIGYGHITPVTPQGKIFCVVFCLFGIPICLLTLKSAGELISKLLSGLIINFEKKLLHTQFVDHVEIKCTILTNASALGKLDLSRCIYAWFISFTTVGFGGYIPFDSIIPRDDGLLAAMFHLFATFPAIFGLCLVASVIDALFRVFEVDGINKESPYGKEHFQVRTNASLEDINIDDEIENLNIPSSKRSHSI</sequence>
<organism evidence="12 13">
    <name type="scientific">Acropora cervicornis</name>
    <name type="common">Staghorn coral</name>
    <dbReference type="NCBI Taxonomy" id="6130"/>
    <lineage>
        <taxon>Eukaryota</taxon>
        <taxon>Metazoa</taxon>
        <taxon>Cnidaria</taxon>
        <taxon>Anthozoa</taxon>
        <taxon>Hexacorallia</taxon>
        <taxon>Scleractinia</taxon>
        <taxon>Astrocoeniina</taxon>
        <taxon>Acroporidae</taxon>
        <taxon>Acropora</taxon>
    </lineage>
</organism>
<keyword evidence="3 8" id="KW-0812">Transmembrane</keyword>
<comment type="caution">
    <text evidence="12">The sequence shown here is derived from an EMBL/GenBank/DDBJ whole genome shotgun (WGS) entry which is preliminary data.</text>
</comment>
<evidence type="ECO:0000256" key="3">
    <source>
        <dbReference type="ARBA" id="ARBA00022692"/>
    </source>
</evidence>
<dbReference type="GO" id="GO:0030322">
    <property type="term" value="P:stabilization of membrane potential"/>
    <property type="evidence" value="ECO:0007669"/>
    <property type="project" value="TreeGrafter"/>
</dbReference>
<evidence type="ECO:0000256" key="2">
    <source>
        <dbReference type="ARBA" id="ARBA00022448"/>
    </source>
</evidence>
<accession>A0AAD9PQ72</accession>
<dbReference type="PANTHER" id="PTHR11003:SF345">
    <property type="entry name" value="TWIK FAMILY OF POTASSIUM CHANNELS PROTEIN 18"/>
    <property type="match status" value="1"/>
</dbReference>
<keyword evidence="4 10" id="KW-1133">Transmembrane helix</keyword>
<feature type="transmembrane region" description="Helical" evidence="10">
    <location>
        <begin position="181"/>
        <end position="199"/>
    </location>
</feature>
<proteinExistence type="inferred from homology"/>
<dbReference type="PRINTS" id="PR01333">
    <property type="entry name" value="2POREKCHANEL"/>
</dbReference>
<dbReference type="InterPro" id="IPR003280">
    <property type="entry name" value="2pore_dom_K_chnl"/>
</dbReference>
<dbReference type="Gene3D" id="1.10.287.70">
    <property type="match status" value="1"/>
</dbReference>
<gene>
    <name evidence="12" type="ORF">P5673_033278</name>
</gene>
<evidence type="ECO:0000256" key="9">
    <source>
        <dbReference type="SAM" id="Coils"/>
    </source>
</evidence>